<evidence type="ECO:0000313" key="1">
    <source>
        <dbReference type="EMBL" id="CAG8528711.1"/>
    </source>
</evidence>
<dbReference type="AlphaFoldDB" id="A0A9N9AF86"/>
<proteinExistence type="predicted"/>
<organism evidence="1 2">
    <name type="scientific">Dentiscutata erythropus</name>
    <dbReference type="NCBI Taxonomy" id="1348616"/>
    <lineage>
        <taxon>Eukaryota</taxon>
        <taxon>Fungi</taxon>
        <taxon>Fungi incertae sedis</taxon>
        <taxon>Mucoromycota</taxon>
        <taxon>Glomeromycotina</taxon>
        <taxon>Glomeromycetes</taxon>
        <taxon>Diversisporales</taxon>
        <taxon>Gigasporaceae</taxon>
        <taxon>Dentiscutata</taxon>
    </lineage>
</organism>
<dbReference type="EMBL" id="CAJVPY010001597">
    <property type="protein sequence ID" value="CAG8528711.1"/>
    <property type="molecule type" value="Genomic_DNA"/>
</dbReference>
<gene>
    <name evidence="1" type="ORF">DERYTH_LOCUS4236</name>
</gene>
<sequence>MSHFDSELERINKRCITLLVISSGFKKTNLKFGELIQDSKIPSRLG</sequence>
<name>A0A9N9AF86_9GLOM</name>
<protein>
    <submittedName>
        <fullName evidence="1">23270_t:CDS:1</fullName>
    </submittedName>
</protein>
<evidence type="ECO:0000313" key="2">
    <source>
        <dbReference type="Proteomes" id="UP000789405"/>
    </source>
</evidence>
<comment type="caution">
    <text evidence="1">The sequence shown here is derived from an EMBL/GenBank/DDBJ whole genome shotgun (WGS) entry which is preliminary data.</text>
</comment>
<dbReference type="Proteomes" id="UP000789405">
    <property type="component" value="Unassembled WGS sequence"/>
</dbReference>
<keyword evidence="2" id="KW-1185">Reference proteome</keyword>
<reference evidence="1" key="1">
    <citation type="submission" date="2021-06" db="EMBL/GenBank/DDBJ databases">
        <authorList>
            <person name="Kallberg Y."/>
            <person name="Tangrot J."/>
            <person name="Rosling A."/>
        </authorList>
    </citation>
    <scope>NUCLEOTIDE SEQUENCE</scope>
    <source>
        <strain evidence="1">MA453B</strain>
    </source>
</reference>
<accession>A0A9N9AF86</accession>